<evidence type="ECO:0000256" key="6">
    <source>
        <dbReference type="ARBA" id="ARBA00022989"/>
    </source>
</evidence>
<gene>
    <name evidence="13" type="ORF">RHTO0S_12e02366g</name>
</gene>
<keyword evidence="5" id="KW-0735">Signal-anchor</keyword>
<evidence type="ECO:0000256" key="11">
    <source>
        <dbReference type="PIRSR" id="PIRSR605027-4"/>
    </source>
</evidence>
<evidence type="ECO:0000313" key="13">
    <source>
        <dbReference type="EMBL" id="CDR46279.1"/>
    </source>
</evidence>
<organism evidence="13">
    <name type="scientific">Rhodotorula toruloides</name>
    <name type="common">Yeast</name>
    <name type="synonym">Rhodosporidium toruloides</name>
    <dbReference type="NCBI Taxonomy" id="5286"/>
    <lineage>
        <taxon>Eukaryota</taxon>
        <taxon>Fungi</taxon>
        <taxon>Dikarya</taxon>
        <taxon>Basidiomycota</taxon>
        <taxon>Pucciniomycotina</taxon>
        <taxon>Microbotryomycetes</taxon>
        <taxon>Sporidiobolales</taxon>
        <taxon>Sporidiobolaceae</taxon>
        <taxon>Rhodotorula</taxon>
    </lineage>
</organism>
<evidence type="ECO:0000256" key="4">
    <source>
        <dbReference type="ARBA" id="ARBA00022692"/>
    </source>
</evidence>
<dbReference type="Gene3D" id="3.90.550.10">
    <property type="entry name" value="Spore Coat Polysaccharide Biosynthesis Protein SpsA, Chain A"/>
    <property type="match status" value="1"/>
</dbReference>
<reference evidence="13" key="1">
    <citation type="journal article" date="2014" name="Genome Announc.">
        <title>Draft genome sequence of Rhodosporidium toruloides CECT1137, an oleaginous yeast of biotechnological interest.</title>
        <authorList>
            <person name="Morin N."/>
            <person name="Calcas X."/>
            <person name="Devillers H."/>
            <person name="Durrens P."/>
            <person name="Sherman D.J."/>
            <person name="Nicaud J.-M."/>
            <person name="Neuveglise C."/>
        </authorList>
    </citation>
    <scope>NUCLEOTIDE SEQUENCE</scope>
    <source>
        <strain evidence="13">CECT1137</strain>
    </source>
</reference>
<dbReference type="PANTHER" id="PTHR10896">
    <property type="entry name" value="GALACTOSYLGALACTOSYLXYLOSYLPROTEIN 3-BETA-GLUCURONOSYLTRANSFERASE BETA-1,3-GLUCURONYLTRANSFERASE"/>
    <property type="match status" value="1"/>
</dbReference>
<protein>
    <submittedName>
        <fullName evidence="13">RHTO0S12e02366g1_1</fullName>
    </submittedName>
</protein>
<evidence type="ECO:0000256" key="8">
    <source>
        <dbReference type="ARBA" id="ARBA00023180"/>
    </source>
</evidence>
<keyword evidence="10" id="KW-0479">Metal-binding</keyword>
<evidence type="ECO:0000256" key="1">
    <source>
        <dbReference type="ARBA" id="ARBA00004606"/>
    </source>
</evidence>
<dbReference type="GO" id="GO:0005975">
    <property type="term" value="P:carbohydrate metabolic process"/>
    <property type="evidence" value="ECO:0007669"/>
    <property type="project" value="TreeGrafter"/>
</dbReference>
<feature type="site" description="Interaction with galactose moiety of substrate glycoprotein" evidence="11">
    <location>
        <position position="168"/>
    </location>
</feature>
<evidence type="ECO:0000256" key="10">
    <source>
        <dbReference type="PIRSR" id="PIRSR605027-3"/>
    </source>
</evidence>
<evidence type="ECO:0000256" key="3">
    <source>
        <dbReference type="ARBA" id="ARBA00022679"/>
    </source>
</evidence>
<evidence type="ECO:0000256" key="9">
    <source>
        <dbReference type="PIRSR" id="PIRSR605027-1"/>
    </source>
</evidence>
<keyword evidence="12" id="KW-0732">Signal</keyword>
<dbReference type="Pfam" id="PF03360">
    <property type="entry name" value="Glyco_transf_43"/>
    <property type="match status" value="1"/>
</dbReference>
<feature type="active site" description="Proton donor/acceptor" evidence="9">
    <location>
        <position position="234"/>
    </location>
</feature>
<evidence type="ECO:0000256" key="12">
    <source>
        <dbReference type="SAM" id="SignalP"/>
    </source>
</evidence>
<dbReference type="EMBL" id="LK052947">
    <property type="protein sequence ID" value="CDR46279.1"/>
    <property type="molecule type" value="Genomic_DNA"/>
</dbReference>
<feature type="chain" id="PRO_5030001709" evidence="12">
    <location>
        <begin position="19"/>
        <end position="318"/>
    </location>
</feature>
<comment type="similarity">
    <text evidence="2">Belongs to the glycosyltransferase 43 family.</text>
</comment>
<dbReference type="PANTHER" id="PTHR10896:SF65">
    <property type="entry name" value="GALACTOSYLGALACTOSYLXYLOSYLPROTEIN 3-BETA-GLUCURONOSYLTRANSFERASE 3"/>
    <property type="match status" value="1"/>
</dbReference>
<proteinExistence type="inferred from homology"/>
<feature type="signal peptide" evidence="12">
    <location>
        <begin position="1"/>
        <end position="18"/>
    </location>
</feature>
<evidence type="ECO:0000256" key="5">
    <source>
        <dbReference type="ARBA" id="ARBA00022968"/>
    </source>
</evidence>
<dbReference type="InterPro" id="IPR005027">
    <property type="entry name" value="Glyco_trans_43"/>
</dbReference>
<keyword evidence="10" id="KW-0464">Manganese</keyword>
<name>A0A061B8N3_RHOTO</name>
<dbReference type="OrthoDB" id="675023at2759"/>
<dbReference type="GO" id="GO:0000139">
    <property type="term" value="C:Golgi membrane"/>
    <property type="evidence" value="ECO:0007669"/>
    <property type="project" value="TreeGrafter"/>
</dbReference>
<comment type="cofactor">
    <cofactor evidence="10">
        <name>Mn(2+)</name>
        <dbReference type="ChEBI" id="CHEBI:29035"/>
    </cofactor>
</comment>
<keyword evidence="6" id="KW-1133">Transmembrane helix</keyword>
<keyword evidence="8" id="KW-0325">Glycoprotein</keyword>
<feature type="binding site" evidence="10">
    <location>
        <position position="135"/>
    </location>
    <ligand>
        <name>Mn(2+)</name>
        <dbReference type="ChEBI" id="CHEBI:29035"/>
    </ligand>
</feature>
<keyword evidence="7" id="KW-0472">Membrane</keyword>
<keyword evidence="4" id="KW-0812">Transmembrane</keyword>
<evidence type="ECO:0000256" key="2">
    <source>
        <dbReference type="ARBA" id="ARBA00007706"/>
    </source>
</evidence>
<dbReference type="GO" id="GO:0046872">
    <property type="term" value="F:metal ion binding"/>
    <property type="evidence" value="ECO:0007669"/>
    <property type="project" value="UniProtKB-KW"/>
</dbReference>
<dbReference type="SUPFAM" id="SSF53448">
    <property type="entry name" value="Nucleotide-diphospho-sugar transferases"/>
    <property type="match status" value="1"/>
</dbReference>
<dbReference type="InterPro" id="IPR029044">
    <property type="entry name" value="Nucleotide-diphossugar_trans"/>
</dbReference>
<evidence type="ECO:0000256" key="7">
    <source>
        <dbReference type="ARBA" id="ARBA00023136"/>
    </source>
</evidence>
<keyword evidence="3" id="KW-0808">Transferase</keyword>
<dbReference type="GO" id="GO:0015018">
    <property type="term" value="F:galactosylgalactosylxylosylprotein 3-beta-glucuronosyltransferase activity"/>
    <property type="evidence" value="ECO:0007669"/>
    <property type="project" value="InterPro"/>
</dbReference>
<comment type="subcellular location">
    <subcellularLocation>
        <location evidence="1">Membrane</location>
        <topology evidence="1">Single-pass type II membrane protein</topology>
    </subcellularLocation>
</comment>
<accession>A0A061B8N3</accession>
<sequence>MNTRTRLYTLILVALALAAVLVHSLTRSSSSSRILIVTPTHDQLTRYPNFLYLAHALAHSPSSSRILWLVIEDGPTLDPSISSLLSSLPIAHRYWPVQTPSSFEAPHRGLVQRNAALDYIDASGIQGVVYFADDDNAYRPELLNYLSKVPRDGYTVFPVGNTGYMGFEGPVFRPTDEEGVVEIEQWCCDFCRRRWNVDMAGLAFHSSLLRPPSSSTEDWDQPRFDPASEEGFLETDLLTSLELHPSSKLYTFPPLNDRIHVWHNYGRPFHRAGYYDADWETKSALERKLVDGEEDVARGFRWAAEEGLPRAKVVKGRQ</sequence>
<dbReference type="AlphaFoldDB" id="A0A061B8N3"/>